<protein>
    <submittedName>
        <fullName evidence="12">ATP-binding cassette, subfamily G (WHITE), member 2</fullName>
    </submittedName>
</protein>
<feature type="region of interest" description="Disordered" evidence="8">
    <location>
        <begin position="732"/>
        <end position="752"/>
    </location>
</feature>
<dbReference type="PROSITE" id="PS00211">
    <property type="entry name" value="ABC_TRANSPORTER_1"/>
    <property type="match status" value="1"/>
</dbReference>
<proteinExistence type="predicted"/>
<dbReference type="GO" id="GO:0016020">
    <property type="term" value="C:membrane"/>
    <property type="evidence" value="ECO:0007669"/>
    <property type="project" value="UniProtKB-SubCell"/>
</dbReference>
<evidence type="ECO:0000256" key="10">
    <source>
        <dbReference type="SAM" id="SignalP"/>
    </source>
</evidence>
<keyword evidence="6 9" id="KW-1133">Transmembrane helix</keyword>
<dbReference type="SMART" id="SM00382">
    <property type="entry name" value="AAA"/>
    <property type="match status" value="1"/>
</dbReference>
<dbReference type="Gene3D" id="3.40.50.300">
    <property type="entry name" value="P-loop containing nucleotide triphosphate hydrolases"/>
    <property type="match status" value="1"/>
</dbReference>
<dbReference type="InterPro" id="IPR003593">
    <property type="entry name" value="AAA+_ATPase"/>
</dbReference>
<dbReference type="SUPFAM" id="SSF52540">
    <property type="entry name" value="P-loop containing nucleoside triphosphate hydrolases"/>
    <property type="match status" value="1"/>
</dbReference>
<comment type="caution">
    <text evidence="12">The sequence shown here is derived from an EMBL/GenBank/DDBJ whole genome shotgun (WGS) entry which is preliminary data.</text>
</comment>
<feature type="compositionally biased region" description="Polar residues" evidence="8">
    <location>
        <begin position="736"/>
        <end position="745"/>
    </location>
</feature>
<name>A0A511KJU9_RHOTO</name>
<evidence type="ECO:0000256" key="9">
    <source>
        <dbReference type="SAM" id="Phobius"/>
    </source>
</evidence>
<dbReference type="InterPro" id="IPR003439">
    <property type="entry name" value="ABC_transporter-like_ATP-bd"/>
</dbReference>
<dbReference type="GO" id="GO:0140359">
    <property type="term" value="F:ABC-type transporter activity"/>
    <property type="evidence" value="ECO:0007669"/>
    <property type="project" value="InterPro"/>
</dbReference>
<feature type="chain" id="PRO_5022078848" evidence="10">
    <location>
        <begin position="23"/>
        <end position="1056"/>
    </location>
</feature>
<evidence type="ECO:0000256" key="8">
    <source>
        <dbReference type="SAM" id="MobiDB-lite"/>
    </source>
</evidence>
<keyword evidence="5 12" id="KW-0067">ATP-binding</keyword>
<sequence>MALRTTSTLALVVAQWATRSLAQTATCLNYGTLLANGTCDCPPGFDPSTSCTLAACDNPLESNPARQPFSSVLAGNASTGCARQCTSGFVGPNCNVCTANQACASALQAVNGGGASSSNGMSLTKGLGDPVCSTGPWTWTEGFASCDVVNPTLQSVFAGSTTLTIQKTVEPSQSLSSPFGANGSMTAQLWYAPLSGNTTVVQQFFCAADSCAQSNSTTSGNGTVDWTCQNLRCTCIPGTTFCGAPGSALDLTSTIDGLSGVLDITCDAATGTQCAFKQDVLKTLFGANGLALSGCRWGECVLPGAVSALADALAGKGASKAGGGSGGLSGGVIAGLAVLGGVAGALLILLALGKASQRRARRQAREEDEKAPLGAGGGGAAALHSGAPGGLPGSASSSSHSQQDGAEKLSDPTPSLPPVGIAWTNLSYTLSPTPRFFSLLPFSSSSASALPEEGKQILSSLSARVEPGSFVSILGPSGAGKSTLVDLLAGVRKTGRREGVIGLVGGEGLGEKEKIRIGYVDQGDELPETSTVREAVMLAAELKLGEISHETKRERVFEVLTQLGLLDVADSIIGSPEGNGNRGISGGERRRVSIALELVARPAILIADEPTSGLDSTSALRILTALRALTLPSSSSPSSSRRTRRTTVICTIHQPSSQLYHLFDDVLLLAQGGTQLWFGKAGAAQAWWEGKGERCPEGWNPADFLLELATSPPAAFIPLRPSPTTRKSATLLPASPSHTTHQLPYTSSPSSRPFFPTPRSLLRNTNAHQRASRKPTTTAMTQVEVLSKREARNLVRDKGLVLMHNVVPTIVGLFVGGMFYKVNLTIGGFQSRVGALFFLGCLIAFASLSALANFAHAKRIFVRERARGYYSPVTWLASKLVFDIVPLRLVPTIVLATIVYWMVGLAHDAAHFFKFLLILSLFAICTTLWNFVLAAAIDDTGSAILVSSVLNLFQMAFAGFFINLRSIPPVLRWLQWLAPLKYALEAVTINEVGAGLMIVDELAGAKVQISAEIIMQTLFGFKENAYYRDVLVLFAFIVGFALILIATVLVRLRELR</sequence>
<feature type="transmembrane region" description="Helical" evidence="9">
    <location>
        <begin position="915"/>
        <end position="937"/>
    </location>
</feature>
<feature type="transmembrane region" description="Helical" evidence="9">
    <location>
        <begin position="832"/>
        <end position="855"/>
    </location>
</feature>
<dbReference type="InterPro" id="IPR017871">
    <property type="entry name" value="ABC_transporter-like_CS"/>
</dbReference>
<comment type="subcellular location">
    <subcellularLocation>
        <location evidence="1">Membrane</location>
        <topology evidence="1">Multi-pass membrane protein</topology>
    </subcellularLocation>
</comment>
<feature type="transmembrane region" description="Helical" evidence="9">
    <location>
        <begin position="799"/>
        <end position="820"/>
    </location>
</feature>
<feature type="domain" description="ABC transporter" evidence="11">
    <location>
        <begin position="440"/>
        <end position="696"/>
    </location>
</feature>
<keyword evidence="10" id="KW-0732">Signal</keyword>
<feature type="transmembrane region" description="Helical" evidence="9">
    <location>
        <begin position="328"/>
        <end position="352"/>
    </location>
</feature>
<organism evidence="12 13">
    <name type="scientific">Rhodotorula toruloides</name>
    <name type="common">Yeast</name>
    <name type="synonym">Rhodosporidium toruloides</name>
    <dbReference type="NCBI Taxonomy" id="5286"/>
    <lineage>
        <taxon>Eukaryota</taxon>
        <taxon>Fungi</taxon>
        <taxon>Dikarya</taxon>
        <taxon>Basidiomycota</taxon>
        <taxon>Pucciniomycotina</taxon>
        <taxon>Microbotryomycetes</taxon>
        <taxon>Sporidiobolales</taxon>
        <taxon>Sporidiobolaceae</taxon>
        <taxon>Rhodotorula</taxon>
    </lineage>
</organism>
<feature type="signal peptide" evidence="10">
    <location>
        <begin position="1"/>
        <end position="22"/>
    </location>
</feature>
<keyword evidence="7 9" id="KW-0472">Membrane</keyword>
<keyword evidence="4" id="KW-0547">Nucleotide-binding</keyword>
<dbReference type="PANTHER" id="PTHR48041">
    <property type="entry name" value="ABC TRANSPORTER G FAMILY MEMBER 28"/>
    <property type="match status" value="1"/>
</dbReference>
<dbReference type="InterPro" id="IPR013525">
    <property type="entry name" value="ABC2_TM"/>
</dbReference>
<keyword evidence="2" id="KW-0813">Transport</keyword>
<evidence type="ECO:0000256" key="1">
    <source>
        <dbReference type="ARBA" id="ARBA00004141"/>
    </source>
</evidence>
<dbReference type="GO" id="GO:0005524">
    <property type="term" value="F:ATP binding"/>
    <property type="evidence" value="ECO:0007669"/>
    <property type="project" value="UniProtKB-KW"/>
</dbReference>
<evidence type="ECO:0000256" key="5">
    <source>
        <dbReference type="ARBA" id="ARBA00022840"/>
    </source>
</evidence>
<keyword evidence="3 9" id="KW-0812">Transmembrane</keyword>
<dbReference type="PROSITE" id="PS50893">
    <property type="entry name" value="ABC_TRANSPORTER_2"/>
    <property type="match status" value="1"/>
</dbReference>
<dbReference type="PANTHER" id="PTHR48041:SF139">
    <property type="entry name" value="PROTEIN SCARLET"/>
    <property type="match status" value="1"/>
</dbReference>
<evidence type="ECO:0000313" key="12">
    <source>
        <dbReference type="EMBL" id="GEM10668.1"/>
    </source>
</evidence>
<dbReference type="OrthoDB" id="66620at2759"/>
<accession>A0A511KJU9</accession>
<dbReference type="Pfam" id="PF19055">
    <property type="entry name" value="ABC2_membrane_7"/>
    <property type="match status" value="1"/>
</dbReference>
<gene>
    <name evidence="12" type="ORF">Rt10032_c12g4685</name>
</gene>
<dbReference type="InterPro" id="IPR027417">
    <property type="entry name" value="P-loop_NTPase"/>
</dbReference>
<dbReference type="InterPro" id="IPR050352">
    <property type="entry name" value="ABCG_transporters"/>
</dbReference>
<feature type="transmembrane region" description="Helical" evidence="9">
    <location>
        <begin position="944"/>
        <end position="964"/>
    </location>
</feature>
<dbReference type="AlphaFoldDB" id="A0A511KJU9"/>
<dbReference type="Pfam" id="PF01061">
    <property type="entry name" value="ABC2_membrane"/>
    <property type="match status" value="1"/>
</dbReference>
<evidence type="ECO:0000313" key="13">
    <source>
        <dbReference type="Proteomes" id="UP000321518"/>
    </source>
</evidence>
<evidence type="ECO:0000259" key="11">
    <source>
        <dbReference type="PROSITE" id="PS50893"/>
    </source>
</evidence>
<feature type="transmembrane region" description="Helical" evidence="9">
    <location>
        <begin position="876"/>
        <end position="903"/>
    </location>
</feature>
<evidence type="ECO:0000256" key="3">
    <source>
        <dbReference type="ARBA" id="ARBA00022692"/>
    </source>
</evidence>
<feature type="transmembrane region" description="Helical" evidence="9">
    <location>
        <begin position="1030"/>
        <end position="1050"/>
    </location>
</feature>
<dbReference type="Pfam" id="PF00005">
    <property type="entry name" value="ABC_tran"/>
    <property type="match status" value="1"/>
</dbReference>
<evidence type="ECO:0000256" key="6">
    <source>
        <dbReference type="ARBA" id="ARBA00022989"/>
    </source>
</evidence>
<dbReference type="Proteomes" id="UP000321518">
    <property type="component" value="Unassembled WGS sequence"/>
</dbReference>
<evidence type="ECO:0000256" key="2">
    <source>
        <dbReference type="ARBA" id="ARBA00022448"/>
    </source>
</evidence>
<evidence type="ECO:0000256" key="4">
    <source>
        <dbReference type="ARBA" id="ARBA00022741"/>
    </source>
</evidence>
<dbReference type="InterPro" id="IPR043926">
    <property type="entry name" value="ABCG_dom"/>
</dbReference>
<feature type="region of interest" description="Disordered" evidence="8">
    <location>
        <begin position="361"/>
        <end position="414"/>
    </location>
</feature>
<reference evidence="12 13" key="1">
    <citation type="submission" date="2019-07" db="EMBL/GenBank/DDBJ databases">
        <title>Rhodotorula toruloides NBRC10032 genome sequencing.</title>
        <authorList>
            <person name="Shida Y."/>
            <person name="Takaku H."/>
            <person name="Ogasawara W."/>
            <person name="Mori K."/>
        </authorList>
    </citation>
    <scope>NUCLEOTIDE SEQUENCE [LARGE SCALE GENOMIC DNA]</scope>
    <source>
        <strain evidence="12 13">NBRC10032</strain>
    </source>
</reference>
<dbReference type="GO" id="GO:0016887">
    <property type="term" value="F:ATP hydrolysis activity"/>
    <property type="evidence" value="ECO:0007669"/>
    <property type="project" value="InterPro"/>
</dbReference>
<evidence type="ECO:0000256" key="7">
    <source>
        <dbReference type="ARBA" id="ARBA00023136"/>
    </source>
</evidence>
<dbReference type="EMBL" id="BJWK01000012">
    <property type="protein sequence ID" value="GEM10668.1"/>
    <property type="molecule type" value="Genomic_DNA"/>
</dbReference>